<dbReference type="GO" id="GO:0003676">
    <property type="term" value="F:nucleic acid binding"/>
    <property type="evidence" value="ECO:0007669"/>
    <property type="project" value="InterPro"/>
</dbReference>
<dbReference type="EMBL" id="BKCJ011024173">
    <property type="protein sequence ID" value="GFC69335.1"/>
    <property type="molecule type" value="Genomic_DNA"/>
</dbReference>
<feature type="region of interest" description="Disordered" evidence="2">
    <location>
        <begin position="1"/>
        <end position="57"/>
    </location>
</feature>
<evidence type="ECO:0000259" key="3">
    <source>
        <dbReference type="PROSITE" id="PS50158"/>
    </source>
</evidence>
<evidence type="ECO:0000256" key="2">
    <source>
        <dbReference type="SAM" id="MobiDB-lite"/>
    </source>
</evidence>
<feature type="non-terminal residue" evidence="4">
    <location>
        <position position="1"/>
    </location>
</feature>
<gene>
    <name evidence="4" type="ORF">Tci_841305</name>
</gene>
<dbReference type="PROSITE" id="PS50158">
    <property type="entry name" value="ZF_CCHC"/>
    <property type="match status" value="1"/>
</dbReference>
<evidence type="ECO:0000313" key="4">
    <source>
        <dbReference type="EMBL" id="GFC69335.1"/>
    </source>
</evidence>
<feature type="domain" description="CCHC-type" evidence="3">
    <location>
        <begin position="61"/>
        <end position="75"/>
    </location>
</feature>
<comment type="caution">
    <text evidence="4">The sequence shown here is derived from an EMBL/GenBank/DDBJ whole genome shotgun (WGS) entry which is preliminary data.</text>
</comment>
<sequence>IEETLREKESSKGKGKEIDGSNWVNMIENDKNKNNNKNNKEYKRKNDGNNDRSNKKSKLTCWKCGKTGHFKKDCRIRKNNDGNTSSLGQGSKDPNSSQGLNFDFDVIPFNRYVSHIFEICYVQDDAFAWWIDSGVTFHERKDHFWFDTFHLVQDGSLLHMGDELTKPILGRGHVVLEFSSRKNCYFS</sequence>
<evidence type="ECO:0000256" key="1">
    <source>
        <dbReference type="PROSITE-ProRule" id="PRU00047"/>
    </source>
</evidence>
<proteinExistence type="predicted"/>
<dbReference type="PANTHER" id="PTHR47592:SF29">
    <property type="entry name" value="ZINC FINGER, CCHC-TYPE"/>
    <property type="match status" value="1"/>
</dbReference>
<keyword evidence="1" id="KW-0863">Zinc-finger</keyword>
<dbReference type="InterPro" id="IPR036875">
    <property type="entry name" value="Znf_CCHC_sf"/>
</dbReference>
<accession>A0A699QNX3</accession>
<reference evidence="4" key="1">
    <citation type="journal article" date="2019" name="Sci. Rep.">
        <title>Draft genome of Tanacetum cinerariifolium, the natural source of mosquito coil.</title>
        <authorList>
            <person name="Yamashiro T."/>
            <person name="Shiraishi A."/>
            <person name="Satake H."/>
            <person name="Nakayama K."/>
        </authorList>
    </citation>
    <scope>NUCLEOTIDE SEQUENCE</scope>
</reference>
<dbReference type="Pfam" id="PF00098">
    <property type="entry name" value="zf-CCHC"/>
    <property type="match status" value="1"/>
</dbReference>
<keyword evidence="1" id="KW-0862">Zinc</keyword>
<keyword evidence="1" id="KW-0479">Metal-binding</keyword>
<feature type="compositionally biased region" description="Basic and acidic residues" evidence="2">
    <location>
        <begin position="1"/>
        <end position="19"/>
    </location>
</feature>
<dbReference type="AlphaFoldDB" id="A0A699QNX3"/>
<dbReference type="PANTHER" id="PTHR47592">
    <property type="entry name" value="PBF68 PROTEIN"/>
    <property type="match status" value="1"/>
</dbReference>
<dbReference type="SMART" id="SM00343">
    <property type="entry name" value="ZnF_C2HC"/>
    <property type="match status" value="1"/>
</dbReference>
<feature type="compositionally biased region" description="Basic and acidic residues" evidence="2">
    <location>
        <begin position="28"/>
        <end position="54"/>
    </location>
</feature>
<dbReference type="InterPro" id="IPR001878">
    <property type="entry name" value="Znf_CCHC"/>
</dbReference>
<name>A0A699QNX3_TANCI</name>
<protein>
    <recommendedName>
        <fullName evidence="3">CCHC-type domain-containing protein</fullName>
    </recommendedName>
</protein>
<dbReference type="GO" id="GO:0008270">
    <property type="term" value="F:zinc ion binding"/>
    <property type="evidence" value="ECO:0007669"/>
    <property type="project" value="UniProtKB-KW"/>
</dbReference>
<dbReference type="Gene3D" id="4.10.60.10">
    <property type="entry name" value="Zinc finger, CCHC-type"/>
    <property type="match status" value="1"/>
</dbReference>
<organism evidence="4">
    <name type="scientific">Tanacetum cinerariifolium</name>
    <name type="common">Dalmatian daisy</name>
    <name type="synonym">Chrysanthemum cinerariifolium</name>
    <dbReference type="NCBI Taxonomy" id="118510"/>
    <lineage>
        <taxon>Eukaryota</taxon>
        <taxon>Viridiplantae</taxon>
        <taxon>Streptophyta</taxon>
        <taxon>Embryophyta</taxon>
        <taxon>Tracheophyta</taxon>
        <taxon>Spermatophyta</taxon>
        <taxon>Magnoliopsida</taxon>
        <taxon>eudicotyledons</taxon>
        <taxon>Gunneridae</taxon>
        <taxon>Pentapetalae</taxon>
        <taxon>asterids</taxon>
        <taxon>campanulids</taxon>
        <taxon>Asterales</taxon>
        <taxon>Asteraceae</taxon>
        <taxon>Asteroideae</taxon>
        <taxon>Anthemideae</taxon>
        <taxon>Anthemidinae</taxon>
        <taxon>Tanacetum</taxon>
    </lineage>
</organism>
<dbReference type="SUPFAM" id="SSF57756">
    <property type="entry name" value="Retrovirus zinc finger-like domains"/>
    <property type="match status" value="1"/>
</dbReference>